<comment type="caution">
    <text evidence="1">The sequence shown here is derived from an EMBL/GenBank/DDBJ whole genome shotgun (WGS) entry which is preliminary data.</text>
</comment>
<accession>A0ABU0QVA2</accession>
<organism evidence="1 2">
    <name type="scientific">Streptomyces africanus</name>
    <dbReference type="NCBI Taxonomy" id="231024"/>
    <lineage>
        <taxon>Bacteria</taxon>
        <taxon>Bacillati</taxon>
        <taxon>Actinomycetota</taxon>
        <taxon>Actinomycetes</taxon>
        <taxon>Kitasatosporales</taxon>
        <taxon>Streptomycetaceae</taxon>
        <taxon>Streptomyces</taxon>
    </lineage>
</organism>
<gene>
    <name evidence="1" type="ORF">QF034_005281</name>
</gene>
<proteinExistence type="predicted"/>
<evidence type="ECO:0000313" key="1">
    <source>
        <dbReference type="EMBL" id="MDQ0751050.1"/>
    </source>
</evidence>
<evidence type="ECO:0000313" key="2">
    <source>
        <dbReference type="Proteomes" id="UP001232755"/>
    </source>
</evidence>
<dbReference type="EMBL" id="JAUSYP010000001">
    <property type="protein sequence ID" value="MDQ0751050.1"/>
    <property type="molecule type" value="Genomic_DNA"/>
</dbReference>
<protein>
    <submittedName>
        <fullName evidence="1">Uncharacterized protein</fullName>
    </submittedName>
</protein>
<keyword evidence="2" id="KW-1185">Reference proteome</keyword>
<name>A0ABU0QVA2_9ACTN</name>
<sequence length="91" mass="9613">MFAVYACRVHREDIDAPVGQRKVRGPLEAALAGGERLYGQCMAGFGLAFEARLTTLPVISGGRALTPVAPARSVGIQHKSSTIGMSRGSDR</sequence>
<dbReference type="Proteomes" id="UP001232755">
    <property type="component" value="Unassembled WGS sequence"/>
</dbReference>
<reference evidence="1 2" key="1">
    <citation type="submission" date="2023-07" db="EMBL/GenBank/DDBJ databases">
        <title>Comparative genomics of wheat-associated soil bacteria to identify genetic determinants of phenazine resistance.</title>
        <authorList>
            <person name="Mouncey N."/>
        </authorList>
    </citation>
    <scope>NUCLEOTIDE SEQUENCE [LARGE SCALE GENOMIC DNA]</scope>
    <source>
        <strain evidence="1 2">B3I12</strain>
    </source>
</reference>